<evidence type="ECO:0000256" key="3">
    <source>
        <dbReference type="SAM" id="Coils"/>
    </source>
</evidence>
<dbReference type="RefSeq" id="XP_013246392.1">
    <property type="nucleotide sequence ID" value="XM_013390938.1"/>
</dbReference>
<sequence length="368" mass="40788">MQERKRPKLIPRDATSKTRLMPVAGAVPPIGTPGPLKQLEMTEAQNALEARVAVDERPMKRLIKKSFAVLGLPGEDSDIELAGLATEISAMKVTLARLRTVAQVTSKGEQAEYENDSRNFEQTFRNGEEEIARLKDQLKEAQQERANKLEYDALAKQIAKYPSRAETEESMRRVRSQIEALREESEGYRDIASRIREKWVSAMENFGTLQTQISVEIAERERAAVERNEQLGDDDDDEDGTVDPSAEDVDETGKDEHSKRTGAAPSDEQELEEGEEGAHGKKASSRAADDEEEEEGAMADERSPHHRASSGALSGGSSRLNPGAQPFEPVSRSSSSLAHAARRGTKRDDNEEGATRHTHPLPKRPRRN</sequence>
<organism evidence="5 6">
    <name type="scientific">Tilletiaria anomala (strain ATCC 24038 / CBS 436.72 / UBC 951)</name>
    <dbReference type="NCBI Taxonomy" id="1037660"/>
    <lineage>
        <taxon>Eukaryota</taxon>
        <taxon>Fungi</taxon>
        <taxon>Dikarya</taxon>
        <taxon>Basidiomycota</taxon>
        <taxon>Ustilaginomycotina</taxon>
        <taxon>Exobasidiomycetes</taxon>
        <taxon>Georgefischeriales</taxon>
        <taxon>Tilletiariaceae</taxon>
        <taxon>Tilletiaria</taxon>
    </lineage>
</organism>
<dbReference type="Proteomes" id="UP000027361">
    <property type="component" value="Unassembled WGS sequence"/>
</dbReference>
<accession>A0A066WHN4</accession>
<name>A0A066WHN4_TILAU</name>
<evidence type="ECO:0000256" key="1">
    <source>
        <dbReference type="ARBA" id="ARBA00004123"/>
    </source>
</evidence>
<feature type="compositionally biased region" description="Basic and acidic residues" evidence="4">
    <location>
        <begin position="346"/>
        <end position="355"/>
    </location>
</feature>
<comment type="caution">
    <text evidence="5">The sequence shown here is derived from an EMBL/GenBank/DDBJ whole genome shotgun (WGS) entry which is preliminary data.</text>
</comment>
<dbReference type="GO" id="GO:0000445">
    <property type="term" value="C:THO complex part of transcription export complex"/>
    <property type="evidence" value="ECO:0007669"/>
    <property type="project" value="InterPro"/>
</dbReference>
<keyword evidence="3" id="KW-0175">Coiled coil</keyword>
<dbReference type="OrthoDB" id="205166at2759"/>
<feature type="compositionally biased region" description="Basic and acidic residues" evidence="4">
    <location>
        <begin position="220"/>
        <end position="230"/>
    </location>
</feature>
<comment type="subcellular location">
    <subcellularLocation>
        <location evidence="1">Nucleus</location>
    </subcellularLocation>
</comment>
<feature type="region of interest" description="Disordered" evidence="4">
    <location>
        <begin position="220"/>
        <end position="368"/>
    </location>
</feature>
<feature type="compositionally biased region" description="Low complexity" evidence="4">
    <location>
        <begin position="309"/>
        <end position="320"/>
    </location>
</feature>
<feature type="compositionally biased region" description="Basic residues" evidence="4">
    <location>
        <begin position="356"/>
        <end position="368"/>
    </location>
</feature>
<evidence type="ECO:0000313" key="6">
    <source>
        <dbReference type="Proteomes" id="UP000027361"/>
    </source>
</evidence>
<dbReference type="InParanoid" id="A0A066WHN4"/>
<protein>
    <submittedName>
        <fullName evidence="5">Uncharacterized protein</fullName>
    </submittedName>
</protein>
<dbReference type="Pfam" id="PF05615">
    <property type="entry name" value="THOC7"/>
    <property type="match status" value="1"/>
</dbReference>
<keyword evidence="2" id="KW-0539">Nucleus</keyword>
<proteinExistence type="predicted"/>
<evidence type="ECO:0000256" key="2">
    <source>
        <dbReference type="ARBA" id="ARBA00023242"/>
    </source>
</evidence>
<evidence type="ECO:0000313" key="5">
    <source>
        <dbReference type="EMBL" id="KDN53512.1"/>
    </source>
</evidence>
<reference evidence="5 6" key="1">
    <citation type="submission" date="2014-05" db="EMBL/GenBank/DDBJ databases">
        <title>Draft genome sequence of a rare smut relative, Tilletiaria anomala UBC 951.</title>
        <authorList>
            <consortium name="DOE Joint Genome Institute"/>
            <person name="Toome M."/>
            <person name="Kuo A."/>
            <person name="Henrissat B."/>
            <person name="Lipzen A."/>
            <person name="Tritt A."/>
            <person name="Yoshinaga Y."/>
            <person name="Zane M."/>
            <person name="Barry K."/>
            <person name="Grigoriev I.V."/>
            <person name="Spatafora J.W."/>
            <person name="Aimea M.C."/>
        </authorList>
    </citation>
    <scope>NUCLEOTIDE SEQUENCE [LARGE SCALE GENOMIC DNA]</scope>
    <source>
        <strain evidence="5 6">UBC 951</strain>
    </source>
</reference>
<feature type="compositionally biased region" description="Acidic residues" evidence="4">
    <location>
        <begin position="289"/>
        <end position="298"/>
    </location>
</feature>
<dbReference type="STRING" id="1037660.A0A066WHN4"/>
<dbReference type="EMBL" id="JMSN01000001">
    <property type="protein sequence ID" value="KDN53512.1"/>
    <property type="molecule type" value="Genomic_DNA"/>
</dbReference>
<dbReference type="AlphaFoldDB" id="A0A066WHN4"/>
<dbReference type="GO" id="GO:0006397">
    <property type="term" value="P:mRNA processing"/>
    <property type="evidence" value="ECO:0007669"/>
    <property type="project" value="InterPro"/>
</dbReference>
<keyword evidence="6" id="KW-1185">Reference proteome</keyword>
<gene>
    <name evidence="5" type="ORF">K437DRAFT_252871</name>
</gene>
<dbReference type="InterPro" id="IPR008501">
    <property type="entry name" value="THOC7/Mft1"/>
</dbReference>
<feature type="compositionally biased region" description="Acidic residues" evidence="4">
    <location>
        <begin position="231"/>
        <end position="250"/>
    </location>
</feature>
<evidence type="ECO:0000256" key="4">
    <source>
        <dbReference type="SAM" id="MobiDB-lite"/>
    </source>
</evidence>
<feature type="coiled-coil region" evidence="3">
    <location>
        <begin position="117"/>
        <end position="198"/>
    </location>
</feature>
<dbReference type="GeneID" id="25263427"/>
<dbReference type="OMA" id="RTYAETW"/>
<dbReference type="HOGENOM" id="CLU_752680_0_0_1"/>